<feature type="domain" description="M23ase beta-sheet core" evidence="4">
    <location>
        <begin position="532"/>
        <end position="618"/>
    </location>
</feature>
<feature type="compositionally biased region" description="Basic and acidic residues" evidence="2">
    <location>
        <begin position="448"/>
        <end position="478"/>
    </location>
</feature>
<feature type="region of interest" description="Disordered" evidence="2">
    <location>
        <begin position="21"/>
        <end position="98"/>
    </location>
</feature>
<protein>
    <submittedName>
        <fullName evidence="5">Septal ring factor EnvC (AmiA/AmiB activator)</fullName>
    </submittedName>
</protein>
<proteinExistence type="predicted"/>
<feature type="compositionally biased region" description="Basic residues" evidence="2">
    <location>
        <begin position="34"/>
        <end position="46"/>
    </location>
</feature>
<evidence type="ECO:0000256" key="1">
    <source>
        <dbReference type="SAM" id="Coils"/>
    </source>
</evidence>
<organism evidence="5 6">
    <name type="scientific">Hoylesella shahii DSM 15611 = JCM 12083</name>
    <dbReference type="NCBI Taxonomy" id="1122991"/>
    <lineage>
        <taxon>Bacteria</taxon>
        <taxon>Pseudomonadati</taxon>
        <taxon>Bacteroidota</taxon>
        <taxon>Bacteroidia</taxon>
        <taxon>Bacteroidales</taxon>
        <taxon>Prevotellaceae</taxon>
        <taxon>Hoylesella</taxon>
    </lineage>
</organism>
<feature type="compositionally biased region" description="Basic and acidic residues" evidence="2">
    <location>
        <begin position="390"/>
        <end position="441"/>
    </location>
</feature>
<evidence type="ECO:0000256" key="3">
    <source>
        <dbReference type="SAM" id="SignalP"/>
    </source>
</evidence>
<sequence>MKQLLTILLALFVALPIGAQKKRNAKNAHPAATTHKKASSKTKPANKAKAVQPAKKGVKTTKTPAKKTAKSVPQKGNKTSNKRGNVAKAKNTQSATDKAIKGLQGQREAIKKKIQQQEAALRANQADVKKKLQELMVINSEIDERQKNINDIQKDITHINSNIGILNSQLTTLEQQLADRKAKYIRSLRYMARHRSVQDNLMFAFSAKSLAQVYRRMRFVREYASYQKAQGELVKAKQQQVTDKHIQLEEVKGQKSSLLNKGRKEHAALQAKQGEQQKAVDGLQREQKTIQSIIAEQQKKDAVLNAEIDRLIAIEVEKARQRAIAEAKRKAEAAEAAKRKAEELARKKAAAEAAERENQRRIAEAKAREERLRAEARVAEEAERARRLEAEKAAREAEQRRARAEKETADKKAQAEREAREAAERKAKADQAARESADKQARAQQAAREAEAARVAAERKAAAERERSEKAIAESKKEVEETHKLSTVDRMVSGGFEANKGRLPMPITGSYRIVSHFGQYNVEGLKNVKLDNKGINIMGGDGCQARSIYDGEVSAVFGYGGSMVVMVRHGAYISVYANLRSASVTRGQRVTTRQTLGTVGADNILQFQLRKETAKLNPETWLGR</sequence>
<feature type="compositionally biased region" description="Polar residues" evidence="2">
    <location>
        <begin position="74"/>
        <end position="83"/>
    </location>
</feature>
<dbReference type="EMBL" id="QJJX01000007">
    <property type="protein sequence ID" value="PXX23176.1"/>
    <property type="molecule type" value="Genomic_DNA"/>
</dbReference>
<dbReference type="Pfam" id="PF01551">
    <property type="entry name" value="Peptidase_M23"/>
    <property type="match status" value="1"/>
</dbReference>
<feature type="coiled-coil region" evidence="1">
    <location>
        <begin position="100"/>
        <end position="134"/>
    </location>
</feature>
<dbReference type="InterPro" id="IPR016047">
    <property type="entry name" value="M23ase_b-sheet_dom"/>
</dbReference>
<feature type="region of interest" description="Disordered" evidence="2">
    <location>
        <begin position="253"/>
        <end position="280"/>
    </location>
</feature>
<dbReference type="Proteomes" id="UP000248314">
    <property type="component" value="Unassembled WGS sequence"/>
</dbReference>
<gene>
    <name evidence="5" type="ORF">EJ73_00841</name>
</gene>
<dbReference type="STRING" id="1122991.GCA_000613445_02519"/>
<evidence type="ECO:0000256" key="2">
    <source>
        <dbReference type="SAM" id="MobiDB-lite"/>
    </source>
</evidence>
<evidence type="ECO:0000259" key="4">
    <source>
        <dbReference type="Pfam" id="PF01551"/>
    </source>
</evidence>
<name>A0A318I1E3_9BACT</name>
<reference evidence="5 6" key="1">
    <citation type="submission" date="2018-05" db="EMBL/GenBank/DDBJ databases">
        <title>Genomic Encyclopedia of Type Strains, Phase I: the one thousand microbial genomes (KMG-I) project.</title>
        <authorList>
            <person name="Kyrpides N."/>
        </authorList>
    </citation>
    <scope>NUCLEOTIDE SEQUENCE [LARGE SCALE GENOMIC DNA]</scope>
    <source>
        <strain evidence="5 6">DSM 15611</strain>
    </source>
</reference>
<dbReference type="InterPro" id="IPR011055">
    <property type="entry name" value="Dup_hybrid_motif"/>
</dbReference>
<feature type="signal peptide" evidence="3">
    <location>
        <begin position="1"/>
        <end position="19"/>
    </location>
</feature>
<dbReference type="OrthoDB" id="9815884at2"/>
<keyword evidence="1" id="KW-0175">Coiled coil</keyword>
<dbReference type="AlphaFoldDB" id="A0A318I1E3"/>
<keyword evidence="6" id="KW-1185">Reference proteome</keyword>
<dbReference type="CDD" id="cd12797">
    <property type="entry name" value="M23_peptidase"/>
    <property type="match status" value="1"/>
</dbReference>
<comment type="caution">
    <text evidence="5">The sequence shown here is derived from an EMBL/GenBank/DDBJ whole genome shotgun (WGS) entry which is preliminary data.</text>
</comment>
<evidence type="ECO:0000313" key="6">
    <source>
        <dbReference type="Proteomes" id="UP000248314"/>
    </source>
</evidence>
<evidence type="ECO:0000313" key="5">
    <source>
        <dbReference type="EMBL" id="PXX23176.1"/>
    </source>
</evidence>
<dbReference type="Gene3D" id="2.70.70.10">
    <property type="entry name" value="Glucose Permease (Domain IIA)"/>
    <property type="match status" value="1"/>
</dbReference>
<keyword evidence="3" id="KW-0732">Signal</keyword>
<feature type="chain" id="PRO_5016463911" evidence="3">
    <location>
        <begin position="20"/>
        <end position="624"/>
    </location>
</feature>
<accession>A0A318I1E3</accession>
<feature type="compositionally biased region" description="Basic residues" evidence="2">
    <location>
        <begin position="56"/>
        <end position="69"/>
    </location>
</feature>
<dbReference type="RefSeq" id="WP_025815605.1">
    <property type="nucleotide sequence ID" value="NZ_BAIZ01000007.1"/>
</dbReference>
<feature type="region of interest" description="Disordered" evidence="2">
    <location>
        <begin position="390"/>
        <end position="478"/>
    </location>
</feature>
<dbReference type="Gene3D" id="6.10.250.3150">
    <property type="match status" value="1"/>
</dbReference>
<dbReference type="SUPFAM" id="SSF51261">
    <property type="entry name" value="Duplicated hybrid motif"/>
    <property type="match status" value="1"/>
</dbReference>